<organism evidence="2 3">
    <name type="scientific">Pseudobacteroides cellulosolvens ATCC 35603 = DSM 2933</name>
    <dbReference type="NCBI Taxonomy" id="398512"/>
    <lineage>
        <taxon>Bacteria</taxon>
        <taxon>Bacillati</taxon>
        <taxon>Bacillota</taxon>
        <taxon>Clostridia</taxon>
        <taxon>Eubacteriales</taxon>
        <taxon>Oscillospiraceae</taxon>
        <taxon>Pseudobacteroides</taxon>
    </lineage>
</organism>
<protein>
    <submittedName>
        <fullName evidence="2">Chitosanase</fullName>
    </submittedName>
</protein>
<dbReference type="PANTHER" id="PTHR33734">
    <property type="entry name" value="LYSM DOMAIN-CONTAINING GPI-ANCHORED PROTEIN 2"/>
    <property type="match status" value="1"/>
</dbReference>
<reference evidence="3" key="1">
    <citation type="submission" date="2015-07" db="EMBL/GenBank/DDBJ databases">
        <title>Near-Complete Genome Sequence of the Cellulolytic Bacterium Bacteroides (Pseudobacteroides) cellulosolvens ATCC 35603.</title>
        <authorList>
            <person name="Dassa B."/>
            <person name="Utturkar S.M."/>
            <person name="Klingeman D.M."/>
            <person name="Hurt R.A."/>
            <person name="Keller M."/>
            <person name="Xu J."/>
            <person name="Reddy Y.H.K."/>
            <person name="Borovok I."/>
            <person name="Grinberg I.R."/>
            <person name="Lamed R."/>
            <person name="Zhivin O."/>
            <person name="Bayer E.A."/>
            <person name="Brown S.D."/>
        </authorList>
    </citation>
    <scope>NUCLEOTIDE SEQUENCE [LARGE SCALE GENOMIC DNA]</scope>
    <source>
        <strain evidence="3">DSM 2933</strain>
    </source>
</reference>
<evidence type="ECO:0000259" key="1">
    <source>
        <dbReference type="PROSITE" id="PS51782"/>
    </source>
</evidence>
<dbReference type="SMART" id="SM00257">
    <property type="entry name" value="LysM"/>
    <property type="match status" value="2"/>
</dbReference>
<dbReference type="AlphaFoldDB" id="A0A0L6JHR4"/>
<dbReference type="STRING" id="398512.Bccel_0510"/>
<name>A0A0L6JHR4_9FIRM</name>
<dbReference type="PROSITE" id="PS51782">
    <property type="entry name" value="LYSM"/>
    <property type="match status" value="2"/>
</dbReference>
<dbReference type="CDD" id="cd00118">
    <property type="entry name" value="LysM"/>
    <property type="match status" value="2"/>
</dbReference>
<dbReference type="PANTHER" id="PTHR33734:SF22">
    <property type="entry name" value="MEMBRANE-BOUND LYTIC MUREIN TRANSGLYCOSYLASE D"/>
    <property type="match status" value="1"/>
</dbReference>
<accession>A0A0L6JHR4</accession>
<evidence type="ECO:0000313" key="3">
    <source>
        <dbReference type="Proteomes" id="UP000036923"/>
    </source>
</evidence>
<evidence type="ECO:0000313" key="2">
    <source>
        <dbReference type="EMBL" id="KNY25253.1"/>
    </source>
</evidence>
<dbReference type="Pfam" id="PF01476">
    <property type="entry name" value="LysM"/>
    <property type="match status" value="2"/>
</dbReference>
<feature type="domain" description="LysM" evidence="1">
    <location>
        <begin position="1"/>
        <end position="44"/>
    </location>
</feature>
<feature type="domain" description="LysM" evidence="1">
    <location>
        <begin position="52"/>
        <end position="95"/>
    </location>
</feature>
<dbReference type="OrthoDB" id="9783374at2"/>
<comment type="caution">
    <text evidence="2">The sequence shown here is derived from an EMBL/GenBank/DDBJ whole genome shotgun (WGS) entry which is preliminary data.</text>
</comment>
<dbReference type="SUPFAM" id="SSF54106">
    <property type="entry name" value="LysM domain"/>
    <property type="match status" value="2"/>
</dbReference>
<dbReference type="InterPro" id="IPR018392">
    <property type="entry name" value="LysM"/>
</dbReference>
<gene>
    <name evidence="2" type="ORF">Bccel_0510</name>
</gene>
<dbReference type="Gene3D" id="3.10.350.10">
    <property type="entry name" value="LysM domain"/>
    <property type="match status" value="2"/>
</dbReference>
<sequence>MWYVVQCCDTLYSIASRFGIGIRELMQANCMRNGNIFIGDILFIPQNRDGFVAYTVRPGDNLSLIAARFNTASENIMSLNKLQGTMLFVGQKLLLKPDESDVPNRYTSADIKYAVEKLDFVYDVGLRKNIDVLDVPGKRNVIFYISKINVSADGAFKAYHEDNELGLNFLAVAGHPGNWWSLVTDPNTGEPIKQGPDDPAPGYYISQTYLSDCNLDETDPYRYVNSIEIPYILIPRKKRPQWGIELGDLAAVYNIKNRKLAFAEVADEGPDDELGMGSIKLAEELGIDSDPKSGGVPEGVMYIVFRKTGKGPCHPWNLKEIKNLGKMYFEEWGGQRQIDAIKTVSPELFELKYSTWD</sequence>
<dbReference type="InterPro" id="IPR036779">
    <property type="entry name" value="LysM_dom_sf"/>
</dbReference>
<dbReference type="eggNOG" id="COG1388">
    <property type="taxonomic scope" value="Bacteria"/>
</dbReference>
<dbReference type="RefSeq" id="WP_050753015.1">
    <property type="nucleotide sequence ID" value="NZ_KN050763.1"/>
</dbReference>
<dbReference type="Proteomes" id="UP000036923">
    <property type="component" value="Unassembled WGS sequence"/>
</dbReference>
<dbReference type="EMBL" id="LGTC01000001">
    <property type="protein sequence ID" value="KNY25253.1"/>
    <property type="molecule type" value="Genomic_DNA"/>
</dbReference>
<proteinExistence type="predicted"/>
<keyword evidence="3" id="KW-1185">Reference proteome</keyword>
<dbReference type="eggNOG" id="COG3209">
    <property type="taxonomic scope" value="Bacteria"/>
</dbReference>